<dbReference type="AlphaFoldDB" id="A0A6N8EDG2"/>
<reference evidence="1 2" key="1">
    <citation type="submission" date="2019-11" db="EMBL/GenBank/DDBJ databases">
        <title>Whole-genome sequence of the anaerobic purple sulfur bacterium Allochromatium palmeri DSM 15591.</title>
        <authorList>
            <person name="Kyndt J.A."/>
            <person name="Meyer T.E."/>
        </authorList>
    </citation>
    <scope>NUCLEOTIDE SEQUENCE [LARGE SCALE GENOMIC DNA]</scope>
    <source>
        <strain evidence="1 2">DSM 15591</strain>
    </source>
</reference>
<comment type="caution">
    <text evidence="1">The sequence shown here is derived from an EMBL/GenBank/DDBJ whole genome shotgun (WGS) entry which is preliminary data.</text>
</comment>
<dbReference type="Proteomes" id="UP000434044">
    <property type="component" value="Unassembled WGS sequence"/>
</dbReference>
<dbReference type="RefSeq" id="WP_155450833.1">
    <property type="nucleotide sequence ID" value="NZ_WNKT01000035.1"/>
</dbReference>
<proteinExistence type="predicted"/>
<dbReference type="EMBL" id="WNKT01000035">
    <property type="protein sequence ID" value="MTW22265.1"/>
    <property type="molecule type" value="Genomic_DNA"/>
</dbReference>
<organism evidence="1 2">
    <name type="scientific">Allochromatium palmeri</name>
    <dbReference type="NCBI Taxonomy" id="231048"/>
    <lineage>
        <taxon>Bacteria</taxon>
        <taxon>Pseudomonadati</taxon>
        <taxon>Pseudomonadota</taxon>
        <taxon>Gammaproteobacteria</taxon>
        <taxon>Chromatiales</taxon>
        <taxon>Chromatiaceae</taxon>
        <taxon>Allochromatium</taxon>
    </lineage>
</organism>
<gene>
    <name evidence="1" type="ORF">GJ668_14380</name>
</gene>
<evidence type="ECO:0008006" key="3">
    <source>
        <dbReference type="Google" id="ProtNLM"/>
    </source>
</evidence>
<accession>A0A6N8EDG2</accession>
<name>A0A6N8EDG2_9GAMM</name>
<evidence type="ECO:0000313" key="2">
    <source>
        <dbReference type="Proteomes" id="UP000434044"/>
    </source>
</evidence>
<protein>
    <recommendedName>
        <fullName evidence="3">Nucleotidyltransferase</fullName>
    </recommendedName>
</protein>
<dbReference type="OrthoDB" id="5918411at2"/>
<keyword evidence="2" id="KW-1185">Reference proteome</keyword>
<evidence type="ECO:0000313" key="1">
    <source>
        <dbReference type="EMBL" id="MTW22265.1"/>
    </source>
</evidence>
<sequence>MIDFQDKDDLRALGDIVRDIRDHSAGVNFMLVGAAARDLLLQHYHGVEPPRKTTDVDFAFAVSDWPAYMALTKRLIESGCFKPDERAQHRLRNRIGTVVDILPFGGVESPEAQIVWPPPDETVMSVIGYTEANAVTATVMLPGTVPLAVITIPMLALLKLFAWEDRHWAQPRKDASDLLFVLDHAFRMAGLERLLDIAPALFDLDDFDSDLAGAWLIGCQARTVIDQHSQRAQAIVTRASMIVARETDPNGPLCLIGEVEARNPERARRTLGAFGHGLTRVRAL</sequence>